<gene>
    <name evidence="1" type="ORF">B4135_4187</name>
</gene>
<evidence type="ECO:0000313" key="1">
    <source>
        <dbReference type="EMBL" id="KYD08030.1"/>
    </source>
</evidence>
<dbReference type="STRING" id="301148.B4135_4187"/>
<reference evidence="1 2" key="1">
    <citation type="submission" date="2016-01" db="EMBL/GenBank/DDBJ databases">
        <title>Draft Genome Sequences of Seven Thermophilic Sporeformers Isolated from Foods.</title>
        <authorList>
            <person name="Berendsen E.M."/>
            <person name="Wells-Bennik M.H."/>
            <person name="Krawcyk A.O."/>
            <person name="De Jong A."/>
            <person name="Holsappel S."/>
            <person name="Eijlander R.T."/>
            <person name="Kuipers O.P."/>
        </authorList>
    </citation>
    <scope>NUCLEOTIDE SEQUENCE [LARGE SCALE GENOMIC DNA]</scope>
    <source>
        <strain evidence="1 2">B4135</strain>
    </source>
</reference>
<dbReference type="Gene3D" id="1.10.10.10">
    <property type="entry name" value="Winged helix-like DNA-binding domain superfamily/Winged helix DNA-binding domain"/>
    <property type="match status" value="1"/>
</dbReference>
<proteinExistence type="predicted"/>
<organism evidence="1 2">
    <name type="scientific">Caldibacillus debilis</name>
    <dbReference type="NCBI Taxonomy" id="301148"/>
    <lineage>
        <taxon>Bacteria</taxon>
        <taxon>Bacillati</taxon>
        <taxon>Bacillota</taxon>
        <taxon>Bacilli</taxon>
        <taxon>Bacillales</taxon>
        <taxon>Bacillaceae</taxon>
        <taxon>Caldibacillus</taxon>
    </lineage>
</organism>
<dbReference type="InterPro" id="IPR036388">
    <property type="entry name" value="WH-like_DNA-bd_sf"/>
</dbReference>
<dbReference type="OrthoDB" id="2708249at2"/>
<protein>
    <recommendedName>
        <fullName evidence="3">Helix-turn-helix domain-containing protein</fullName>
    </recommendedName>
</protein>
<dbReference type="EMBL" id="LQYT01000143">
    <property type="protein sequence ID" value="KYD08030.1"/>
    <property type="molecule type" value="Genomic_DNA"/>
</dbReference>
<dbReference type="Proteomes" id="UP000075683">
    <property type="component" value="Unassembled WGS sequence"/>
</dbReference>
<evidence type="ECO:0008006" key="3">
    <source>
        <dbReference type="Google" id="ProtNLM"/>
    </source>
</evidence>
<dbReference type="AlphaFoldDB" id="A0A150L6Y8"/>
<dbReference type="SUPFAM" id="SSF46785">
    <property type="entry name" value="Winged helix' DNA-binding domain"/>
    <property type="match status" value="1"/>
</dbReference>
<comment type="caution">
    <text evidence="1">The sequence shown here is derived from an EMBL/GenBank/DDBJ whole genome shotgun (WGS) entry which is preliminary data.</text>
</comment>
<name>A0A150L6Y8_9BACI</name>
<sequence>MFKSIKDLNAAVAAHKRNHKLTKTEIAVLDVLARYSCKNIGKSWLAKNTIARLVGKSRRTVIRACNRLETLGIIRQYERRRETGDRRQTSNLIVIQPAAVTPAMSHQEAQSRNVKNNYLHNTYAPQPQPNPSFYDRFRNLIDSTLGNVDKRLIYRLYGVYKAHSTPLLRFEAFDRAKIETIGWQALKTAIMATKRKKIRDLAGYFNGVLDRMLDRLYFDEITEIVRFR</sequence>
<dbReference type="InterPro" id="IPR036390">
    <property type="entry name" value="WH_DNA-bd_sf"/>
</dbReference>
<dbReference type="Pfam" id="PF13730">
    <property type="entry name" value="HTH_36"/>
    <property type="match status" value="1"/>
</dbReference>
<dbReference type="RefSeq" id="WP_061570285.1">
    <property type="nucleotide sequence ID" value="NZ_LQYT01000143.1"/>
</dbReference>
<accession>A0A150L6Y8</accession>
<evidence type="ECO:0000313" key="2">
    <source>
        <dbReference type="Proteomes" id="UP000075683"/>
    </source>
</evidence>